<sequence length="135" mass="16067">IAFLLHFKWFKLQKLLSSKWLDYIWNLCNRTTLQCSRCLPGWREHASHCFLLSNVEKTWENLSSWTPQTRLRSTQRGSGWRTWLKEGSFFWVSGDKLKYDVVYWRPGKPNNTKADDIICFGKRNYLCETDALILA</sequence>
<accession>A0A3B5M5T8</accession>
<keyword evidence="2" id="KW-1185">Reference proteome</keyword>
<organism evidence="1 2">
    <name type="scientific">Xiphophorus couchianus</name>
    <name type="common">Monterrey platyfish</name>
    <dbReference type="NCBI Taxonomy" id="32473"/>
    <lineage>
        <taxon>Eukaryota</taxon>
        <taxon>Metazoa</taxon>
        <taxon>Chordata</taxon>
        <taxon>Craniata</taxon>
        <taxon>Vertebrata</taxon>
        <taxon>Euteleostomi</taxon>
        <taxon>Actinopterygii</taxon>
        <taxon>Neopterygii</taxon>
        <taxon>Teleostei</taxon>
        <taxon>Neoteleostei</taxon>
        <taxon>Acanthomorphata</taxon>
        <taxon>Ovalentaria</taxon>
        <taxon>Atherinomorphae</taxon>
        <taxon>Cyprinodontiformes</taxon>
        <taxon>Poeciliidae</taxon>
        <taxon>Poeciliinae</taxon>
        <taxon>Xiphophorus</taxon>
    </lineage>
</organism>
<dbReference type="InterPro" id="IPR016186">
    <property type="entry name" value="C-type_lectin-like/link_sf"/>
</dbReference>
<dbReference type="InterPro" id="IPR016187">
    <property type="entry name" value="CTDL_fold"/>
</dbReference>
<dbReference type="GeneTree" id="ENSGT00940000177209"/>
<evidence type="ECO:0000313" key="1">
    <source>
        <dbReference type="Ensembl" id="ENSXCOP00000019538.1"/>
    </source>
</evidence>
<dbReference type="SUPFAM" id="SSF56436">
    <property type="entry name" value="C-type lectin-like"/>
    <property type="match status" value="1"/>
</dbReference>
<dbReference type="Proteomes" id="UP000261380">
    <property type="component" value="Unplaced"/>
</dbReference>
<dbReference type="Gene3D" id="3.10.100.10">
    <property type="entry name" value="Mannose-Binding Protein A, subunit A"/>
    <property type="match status" value="1"/>
</dbReference>
<proteinExistence type="predicted"/>
<evidence type="ECO:0008006" key="3">
    <source>
        <dbReference type="Google" id="ProtNLM"/>
    </source>
</evidence>
<evidence type="ECO:0000313" key="2">
    <source>
        <dbReference type="Proteomes" id="UP000261380"/>
    </source>
</evidence>
<reference evidence="1" key="2">
    <citation type="submission" date="2025-09" db="UniProtKB">
        <authorList>
            <consortium name="Ensembl"/>
        </authorList>
    </citation>
    <scope>IDENTIFICATION</scope>
</reference>
<name>A0A3B5M5T8_9TELE</name>
<protein>
    <recommendedName>
        <fullName evidence="3">C-type lectin domain-containing protein</fullName>
    </recommendedName>
</protein>
<dbReference type="AlphaFoldDB" id="A0A3B5M5T8"/>
<dbReference type="Ensembl" id="ENSXCOT00000019778.1">
    <property type="protein sequence ID" value="ENSXCOP00000019538.1"/>
    <property type="gene ID" value="ENSXCOG00000014678.1"/>
</dbReference>
<reference evidence="1" key="1">
    <citation type="submission" date="2025-08" db="UniProtKB">
        <authorList>
            <consortium name="Ensembl"/>
        </authorList>
    </citation>
    <scope>IDENTIFICATION</scope>
</reference>